<dbReference type="AlphaFoldDB" id="A0A2I2M6V7"/>
<accession>A0A2I2M6V7</accession>
<gene>
    <name evidence="2" type="ORF">TNO010_150231</name>
</gene>
<dbReference type="RefSeq" id="WP_159459631.1">
    <property type="nucleotide sequence ID" value="NZ_JAJHTE010000025.1"/>
</dbReference>
<reference evidence="2 3" key="1">
    <citation type="submission" date="2017-11" db="EMBL/GenBank/DDBJ databases">
        <authorList>
            <person name="Duchaud E."/>
        </authorList>
    </citation>
    <scope>NUCLEOTIDE SEQUENCE [LARGE SCALE GENOMIC DNA]</scope>
    <source>
        <strain evidence="2 3">TNO010</strain>
    </source>
</reference>
<feature type="transmembrane region" description="Helical" evidence="1">
    <location>
        <begin position="77"/>
        <end position="99"/>
    </location>
</feature>
<keyword evidence="1" id="KW-1133">Transmembrane helix</keyword>
<evidence type="ECO:0000313" key="3">
    <source>
        <dbReference type="Proteomes" id="UP000490060"/>
    </source>
</evidence>
<feature type="transmembrane region" description="Helical" evidence="1">
    <location>
        <begin position="45"/>
        <end position="71"/>
    </location>
</feature>
<keyword evidence="1" id="KW-0472">Membrane</keyword>
<feature type="transmembrane region" description="Helical" evidence="1">
    <location>
        <begin position="137"/>
        <end position="158"/>
    </location>
</feature>
<dbReference type="GeneID" id="79925613"/>
<feature type="transmembrane region" description="Helical" evidence="1">
    <location>
        <begin position="20"/>
        <end position="38"/>
    </location>
</feature>
<evidence type="ECO:0000313" key="2">
    <source>
        <dbReference type="EMBL" id="SOU88279.1"/>
    </source>
</evidence>
<proteinExistence type="predicted"/>
<name>A0A2I2M6V7_9FLAO</name>
<dbReference type="EMBL" id="OENE01000007">
    <property type="protein sequence ID" value="SOU88279.1"/>
    <property type="molecule type" value="Genomic_DNA"/>
</dbReference>
<dbReference type="Proteomes" id="UP000490060">
    <property type="component" value="Unassembled WGS sequence"/>
</dbReference>
<evidence type="ECO:0000256" key="1">
    <source>
        <dbReference type="SAM" id="Phobius"/>
    </source>
</evidence>
<keyword evidence="1" id="KW-0812">Transmembrane</keyword>
<sequence>MTVYDLINILSNNSNTIINYYITLLLLTLLGLLFSNMIRPKSPILYVYSILIYALAIPGILAIILVVYNFFFLRKNLLQLQLITYYLPIIAMILLLLIIKKTVPLKAIPGFDKLSGLFIILIITFLITYFIQKAIIGVFFIGSFTQLIAIFLVLLVVLKLGWNKLVK</sequence>
<organism evidence="2 3">
    <name type="scientific">Tenacibaculum finnmarkense genomovar ulcerans</name>
    <dbReference type="NCBI Taxonomy" id="2781388"/>
    <lineage>
        <taxon>Bacteria</taxon>
        <taxon>Pseudomonadati</taxon>
        <taxon>Bacteroidota</taxon>
        <taxon>Flavobacteriia</taxon>
        <taxon>Flavobacteriales</taxon>
        <taxon>Flavobacteriaceae</taxon>
        <taxon>Tenacibaculum</taxon>
        <taxon>Tenacibaculum finnmarkense</taxon>
    </lineage>
</organism>
<feature type="transmembrane region" description="Helical" evidence="1">
    <location>
        <begin position="111"/>
        <end position="131"/>
    </location>
</feature>
<protein>
    <submittedName>
        <fullName evidence="2">Uncharacterized protein</fullName>
    </submittedName>
</protein>